<evidence type="ECO:0000313" key="1">
    <source>
        <dbReference type="EMBL" id="EJZ42330.1"/>
    </source>
</evidence>
<proteinExistence type="predicted"/>
<organism evidence="1 2">
    <name type="scientific">Leptospira licerasiae str. MMD4847</name>
    <dbReference type="NCBI Taxonomy" id="1049971"/>
    <lineage>
        <taxon>Bacteria</taxon>
        <taxon>Pseudomonadati</taxon>
        <taxon>Spirochaetota</taxon>
        <taxon>Spirochaetia</taxon>
        <taxon>Leptospirales</taxon>
        <taxon>Leptospiraceae</taxon>
        <taxon>Leptospira</taxon>
    </lineage>
</organism>
<keyword evidence="2" id="KW-1185">Reference proteome</keyword>
<gene>
    <name evidence="1" type="ORF">LEP1GSC178_0027</name>
</gene>
<protein>
    <submittedName>
        <fullName evidence="1">Uncharacterized protein</fullName>
    </submittedName>
</protein>
<dbReference type="EMBL" id="AHOM02000005">
    <property type="protein sequence ID" value="EJZ42330.1"/>
    <property type="molecule type" value="Genomic_DNA"/>
</dbReference>
<reference evidence="1 2" key="1">
    <citation type="submission" date="2012-08" db="EMBL/GenBank/DDBJ databases">
        <authorList>
            <person name="Harkins D.M."/>
            <person name="Durkin A.S."/>
            <person name="Selengut J.D."/>
            <person name="Sanka R."/>
            <person name="DePew J."/>
            <person name="Purushe J."/>
            <person name="Matthias M.A."/>
            <person name="Vinetz J.M."/>
            <person name="Sutton G.G."/>
            <person name="Nelson W.C."/>
            <person name="Fouts D.E."/>
        </authorList>
    </citation>
    <scope>NUCLEOTIDE SEQUENCE [LARGE SCALE GENOMIC DNA]</scope>
    <source>
        <strain evidence="1 2">MMD4847</strain>
    </source>
</reference>
<name>A0ABN0H9R0_9LEPT</name>
<dbReference type="Proteomes" id="UP000018720">
    <property type="component" value="Unassembled WGS sequence"/>
</dbReference>
<evidence type="ECO:0000313" key="2">
    <source>
        <dbReference type="Proteomes" id="UP000018720"/>
    </source>
</evidence>
<sequence>MINLVENYFKAKQAIYDHVGFEEDWVSCPLSDQTDFYWNVDLDREEDQIIFSLSDITIRKYIAGINVLEYEEEELVYYACYLFKQHFYDKWIYRGEKFTLIFMDPRTDGMFYYGLFDNSKEIRTKEYLLD</sequence>
<accession>A0ABN0H9R0</accession>
<comment type="caution">
    <text evidence="1">The sequence shown here is derived from an EMBL/GenBank/DDBJ whole genome shotgun (WGS) entry which is preliminary data.</text>
</comment>
<dbReference type="RefSeq" id="WP_008591892.1">
    <property type="nucleotide sequence ID" value="NZ_AHOM02000005.1"/>
</dbReference>